<sequence length="145" mass="16439">MIKGTLMAITIIIYAVVFMKALTKKKQTTVEKAVLRTAFVGFLHCWGEVLLIIALLSQLNGISQNDWFCVNLDTFWLLVNGGTCMFSTITPYALIGLCTPIRERFFEMWCGFIVKKKSTNVAVVTASQPEEQKPRNQAIQQNRHH</sequence>
<evidence type="ECO:0000256" key="1">
    <source>
        <dbReference type="SAM" id="MobiDB-lite"/>
    </source>
</evidence>
<keyword evidence="2" id="KW-0812">Transmembrane</keyword>
<dbReference type="WBParaSite" id="PSAMB.scaffold4919size13151.g25503.t1">
    <property type="protein sequence ID" value="PSAMB.scaffold4919size13151.g25503.t1"/>
    <property type="gene ID" value="PSAMB.scaffold4919size13151.g25503"/>
</dbReference>
<dbReference type="AlphaFoldDB" id="A0A914WQN1"/>
<evidence type="ECO:0000313" key="3">
    <source>
        <dbReference type="Proteomes" id="UP000887566"/>
    </source>
</evidence>
<keyword evidence="2" id="KW-0472">Membrane</keyword>
<feature type="transmembrane region" description="Helical" evidence="2">
    <location>
        <begin position="75"/>
        <end position="98"/>
    </location>
</feature>
<evidence type="ECO:0000313" key="4">
    <source>
        <dbReference type="WBParaSite" id="PSAMB.scaffold4919size13151.g25503.t1"/>
    </source>
</evidence>
<dbReference type="Proteomes" id="UP000887566">
    <property type="component" value="Unplaced"/>
</dbReference>
<feature type="transmembrane region" description="Helical" evidence="2">
    <location>
        <begin position="34"/>
        <end position="55"/>
    </location>
</feature>
<keyword evidence="3" id="KW-1185">Reference proteome</keyword>
<organism evidence="3 4">
    <name type="scientific">Plectus sambesii</name>
    <dbReference type="NCBI Taxonomy" id="2011161"/>
    <lineage>
        <taxon>Eukaryota</taxon>
        <taxon>Metazoa</taxon>
        <taxon>Ecdysozoa</taxon>
        <taxon>Nematoda</taxon>
        <taxon>Chromadorea</taxon>
        <taxon>Plectida</taxon>
        <taxon>Plectina</taxon>
        <taxon>Plectoidea</taxon>
        <taxon>Plectidae</taxon>
        <taxon>Plectus</taxon>
    </lineage>
</organism>
<keyword evidence="2" id="KW-1133">Transmembrane helix</keyword>
<evidence type="ECO:0000256" key="2">
    <source>
        <dbReference type="SAM" id="Phobius"/>
    </source>
</evidence>
<name>A0A914WQN1_9BILA</name>
<accession>A0A914WQN1</accession>
<feature type="region of interest" description="Disordered" evidence="1">
    <location>
        <begin position="125"/>
        <end position="145"/>
    </location>
</feature>
<reference evidence="4" key="1">
    <citation type="submission" date="2022-11" db="UniProtKB">
        <authorList>
            <consortium name="WormBaseParasite"/>
        </authorList>
    </citation>
    <scope>IDENTIFICATION</scope>
</reference>
<proteinExistence type="predicted"/>
<protein>
    <submittedName>
        <fullName evidence="4">Uncharacterized protein</fullName>
    </submittedName>
</protein>
<feature type="transmembrane region" description="Helical" evidence="2">
    <location>
        <begin position="6"/>
        <end position="22"/>
    </location>
</feature>